<keyword evidence="2 6" id="KW-0689">Ribosomal protein</keyword>
<evidence type="ECO:0000256" key="1">
    <source>
        <dbReference type="ARBA" id="ARBA00005589"/>
    </source>
</evidence>
<evidence type="ECO:0000313" key="6">
    <source>
        <dbReference type="EMBL" id="PYH68772.1"/>
    </source>
</evidence>
<sequence length="221" mass="24930">MALHLFSWSPLRTVGSAFGSVSAAASVACRWNSTAAPNPAPQRGPRSRYRIWGILISITSLSIVPLLIVGSHTAPKVYNRRRGPVDRRRFLEEQRAQSESRALERYQTREWKAGDLYAPHDLSPAEMKKWRKRYSPSTDAFDALNLNPLDLYKNFSVMSEYITSMGRIKHRNMTGLRPVNQRKISKAIRRAVGLGLMPSVHRHPEVLAAEARSRMEGGSGY</sequence>
<evidence type="ECO:0000256" key="4">
    <source>
        <dbReference type="ARBA" id="ARBA00035264"/>
    </source>
</evidence>
<evidence type="ECO:0000313" key="7">
    <source>
        <dbReference type="Proteomes" id="UP000248405"/>
    </source>
</evidence>
<accession>A0A319CKD9</accession>
<dbReference type="Pfam" id="PF01084">
    <property type="entry name" value="Ribosomal_S18"/>
    <property type="match status" value="1"/>
</dbReference>
<keyword evidence="7" id="KW-1185">Reference proteome</keyword>
<proteinExistence type="inferred from homology"/>
<dbReference type="GO" id="GO:0003735">
    <property type="term" value="F:structural constituent of ribosome"/>
    <property type="evidence" value="ECO:0007669"/>
    <property type="project" value="InterPro"/>
</dbReference>
<reference evidence="6" key="1">
    <citation type="submission" date="2016-12" db="EMBL/GenBank/DDBJ databases">
        <title>The genomes of Aspergillus section Nigri reveals drivers in fungal speciation.</title>
        <authorList>
            <consortium name="DOE Joint Genome Institute"/>
            <person name="Vesth T.C."/>
            <person name="Nybo J."/>
            <person name="Theobald S."/>
            <person name="Brandl J."/>
            <person name="Frisvad J.C."/>
            <person name="Nielsen K.F."/>
            <person name="Lyhne E.K."/>
            <person name="Kogle M.E."/>
            <person name="Kuo A."/>
            <person name="Riley R."/>
            <person name="Clum A."/>
            <person name="Nolan M."/>
            <person name="Lipzen A."/>
            <person name="Salamov A."/>
            <person name="Henrissat B."/>
            <person name="Wiebenga A."/>
            <person name="De Vries R.P."/>
            <person name="Grigoriev I.V."/>
            <person name="Mortensen U.H."/>
            <person name="Andersen M.R."/>
            <person name="Baker S.E."/>
        </authorList>
    </citation>
    <scope>NUCLEOTIDE SEQUENCE [LARGE SCALE GENOMIC DNA]</scope>
    <source>
        <strain evidence="6">CBS 113365</strain>
    </source>
</reference>
<dbReference type="SUPFAM" id="SSF46911">
    <property type="entry name" value="Ribosomal protein S18"/>
    <property type="match status" value="1"/>
</dbReference>
<gene>
    <name evidence="6" type="ORF">BO88DRAFT_425735</name>
</gene>
<keyword evidence="3" id="KW-0687">Ribonucleoprotein</keyword>
<evidence type="ECO:0000256" key="2">
    <source>
        <dbReference type="ARBA" id="ARBA00022980"/>
    </source>
</evidence>
<feature type="transmembrane region" description="Helical" evidence="5">
    <location>
        <begin position="49"/>
        <end position="70"/>
    </location>
</feature>
<evidence type="ECO:0000256" key="5">
    <source>
        <dbReference type="SAM" id="Phobius"/>
    </source>
</evidence>
<dbReference type="AlphaFoldDB" id="A0A319CKD9"/>
<dbReference type="RefSeq" id="XP_025562566.1">
    <property type="nucleotide sequence ID" value="XM_025708856.1"/>
</dbReference>
<dbReference type="Gene3D" id="4.10.640.10">
    <property type="entry name" value="Ribosomal protein S18"/>
    <property type="match status" value="1"/>
</dbReference>
<dbReference type="PANTHER" id="PTHR13479">
    <property type="entry name" value="30S RIBOSOMAL PROTEIN S18"/>
    <property type="match status" value="1"/>
</dbReference>
<dbReference type="OrthoDB" id="21463at2759"/>
<keyword evidence="5" id="KW-0812">Transmembrane</keyword>
<dbReference type="GO" id="GO:0070181">
    <property type="term" value="F:small ribosomal subunit rRNA binding"/>
    <property type="evidence" value="ECO:0007669"/>
    <property type="project" value="TreeGrafter"/>
</dbReference>
<dbReference type="InterPro" id="IPR036870">
    <property type="entry name" value="Ribosomal_bS18_sf"/>
</dbReference>
<dbReference type="FunFam" id="4.10.640.10:FF:000013">
    <property type="entry name" value="37S ribosomal protein S18"/>
    <property type="match status" value="1"/>
</dbReference>
<comment type="similarity">
    <text evidence="1">Belongs to the bacterial ribosomal protein bS18 family.</text>
</comment>
<dbReference type="GeneID" id="37213448"/>
<keyword evidence="5" id="KW-0472">Membrane</keyword>
<evidence type="ECO:0000256" key="3">
    <source>
        <dbReference type="ARBA" id="ARBA00023274"/>
    </source>
</evidence>
<organism evidence="6 7">
    <name type="scientific">Aspergillus vadensis (strain CBS 113365 / IMI 142717 / IBT 24658)</name>
    <dbReference type="NCBI Taxonomy" id="1448311"/>
    <lineage>
        <taxon>Eukaryota</taxon>
        <taxon>Fungi</taxon>
        <taxon>Dikarya</taxon>
        <taxon>Ascomycota</taxon>
        <taxon>Pezizomycotina</taxon>
        <taxon>Eurotiomycetes</taxon>
        <taxon>Eurotiomycetidae</taxon>
        <taxon>Eurotiales</taxon>
        <taxon>Aspergillaceae</taxon>
        <taxon>Aspergillus</taxon>
        <taxon>Aspergillus subgen. Circumdati</taxon>
    </lineage>
</organism>
<name>A0A319CKD9_ASPVC</name>
<dbReference type="GO" id="GO:0032543">
    <property type="term" value="P:mitochondrial translation"/>
    <property type="evidence" value="ECO:0007669"/>
    <property type="project" value="TreeGrafter"/>
</dbReference>
<dbReference type="EMBL" id="KZ821625">
    <property type="protein sequence ID" value="PYH68772.1"/>
    <property type="molecule type" value="Genomic_DNA"/>
</dbReference>
<dbReference type="PANTHER" id="PTHR13479:SF40">
    <property type="entry name" value="SMALL RIBOSOMAL SUBUNIT PROTEIN BS18M"/>
    <property type="match status" value="1"/>
</dbReference>
<dbReference type="GO" id="GO:0005763">
    <property type="term" value="C:mitochondrial small ribosomal subunit"/>
    <property type="evidence" value="ECO:0007669"/>
    <property type="project" value="TreeGrafter"/>
</dbReference>
<dbReference type="InterPro" id="IPR001648">
    <property type="entry name" value="Ribosomal_bS18"/>
</dbReference>
<keyword evidence="5" id="KW-1133">Transmembrane helix</keyword>
<dbReference type="Proteomes" id="UP000248405">
    <property type="component" value="Unassembled WGS sequence"/>
</dbReference>
<protein>
    <recommendedName>
        <fullName evidence="4">Small ribosomal subunit protein bS18m</fullName>
    </recommendedName>
</protein>